<evidence type="ECO:0000256" key="1">
    <source>
        <dbReference type="SAM" id="MobiDB-lite"/>
    </source>
</evidence>
<dbReference type="AlphaFoldDB" id="A0A6C0AR45"/>
<reference evidence="3" key="1">
    <citation type="journal article" date="2020" name="Nature">
        <title>Giant virus diversity and host interactions through global metagenomics.</title>
        <authorList>
            <person name="Schulz F."/>
            <person name="Roux S."/>
            <person name="Paez-Espino D."/>
            <person name="Jungbluth S."/>
            <person name="Walsh D.A."/>
            <person name="Denef V.J."/>
            <person name="McMahon K.D."/>
            <person name="Konstantinidis K.T."/>
            <person name="Eloe-Fadrosh E.A."/>
            <person name="Kyrpides N.C."/>
            <person name="Woyke T."/>
        </authorList>
    </citation>
    <scope>NUCLEOTIDE SEQUENCE</scope>
    <source>
        <strain evidence="3">GVMAG-S-1101165-79</strain>
    </source>
</reference>
<dbReference type="InterPro" id="IPR011129">
    <property type="entry name" value="CSD"/>
</dbReference>
<dbReference type="Gene3D" id="2.40.50.140">
    <property type="entry name" value="Nucleic acid-binding proteins"/>
    <property type="match status" value="1"/>
</dbReference>
<dbReference type="PROSITE" id="PS51857">
    <property type="entry name" value="CSD_2"/>
    <property type="match status" value="1"/>
</dbReference>
<dbReference type="PANTHER" id="PTHR11544">
    <property type="entry name" value="COLD SHOCK DOMAIN CONTAINING PROTEINS"/>
    <property type="match status" value="1"/>
</dbReference>
<protein>
    <recommendedName>
        <fullName evidence="2">CSD domain-containing protein</fullName>
    </recommendedName>
</protein>
<dbReference type="SUPFAM" id="SSF50249">
    <property type="entry name" value="Nucleic acid-binding proteins"/>
    <property type="match status" value="1"/>
</dbReference>
<evidence type="ECO:0000259" key="2">
    <source>
        <dbReference type="PROSITE" id="PS51857"/>
    </source>
</evidence>
<dbReference type="GO" id="GO:0003676">
    <property type="term" value="F:nucleic acid binding"/>
    <property type="evidence" value="ECO:0007669"/>
    <property type="project" value="InterPro"/>
</dbReference>
<dbReference type="InterPro" id="IPR050181">
    <property type="entry name" value="Cold_shock_domain"/>
</dbReference>
<organism evidence="3">
    <name type="scientific">viral metagenome</name>
    <dbReference type="NCBI Taxonomy" id="1070528"/>
    <lineage>
        <taxon>unclassified sequences</taxon>
        <taxon>metagenomes</taxon>
        <taxon>organismal metagenomes</taxon>
    </lineage>
</organism>
<dbReference type="EMBL" id="MN740763">
    <property type="protein sequence ID" value="QHS82228.1"/>
    <property type="molecule type" value="Genomic_DNA"/>
</dbReference>
<dbReference type="Pfam" id="PF00313">
    <property type="entry name" value="CSD"/>
    <property type="match status" value="1"/>
</dbReference>
<feature type="compositionally biased region" description="Basic and acidic residues" evidence="1">
    <location>
        <begin position="150"/>
        <end position="166"/>
    </location>
</feature>
<dbReference type="InterPro" id="IPR002059">
    <property type="entry name" value="CSP_DNA-bd"/>
</dbReference>
<feature type="compositionally biased region" description="Basic and acidic residues" evidence="1">
    <location>
        <begin position="129"/>
        <end position="141"/>
    </location>
</feature>
<dbReference type="SMART" id="SM00357">
    <property type="entry name" value="CSP"/>
    <property type="match status" value="1"/>
</dbReference>
<evidence type="ECO:0000313" key="3">
    <source>
        <dbReference type="EMBL" id="QHS82228.1"/>
    </source>
</evidence>
<dbReference type="InterPro" id="IPR012340">
    <property type="entry name" value="NA-bd_OB-fold"/>
</dbReference>
<feature type="domain" description="CSD" evidence="2">
    <location>
        <begin position="13"/>
        <end position="86"/>
    </location>
</feature>
<name>A0A6C0AR45_9ZZZZ</name>
<dbReference type="PRINTS" id="PR00050">
    <property type="entry name" value="COLDSHOCK"/>
</dbReference>
<feature type="region of interest" description="Disordered" evidence="1">
    <location>
        <begin position="104"/>
        <end position="188"/>
    </location>
</feature>
<dbReference type="CDD" id="cd04458">
    <property type="entry name" value="CSP_CDS"/>
    <property type="match status" value="1"/>
</dbReference>
<sequence length="188" mass="21137">MSTTTDVVTLSDRLTGRVKWFNNKAGYGFITVTDGDRSGSDVFVHHSVINVENQQYKYLVQGEYVEFVLIKTTSGDHEWQASNVSGIKGGKLMCETRHDFKVARSVYKSDKPDEEDVPPAPRMPRQQRAPREESDKSEVRPPRQSRAPRARGEGPREAKDGEKKEWTLITKGPAKPRGRKPVAPAEAK</sequence>
<accession>A0A6C0AR45</accession>
<proteinExistence type="predicted"/>